<dbReference type="HOGENOM" id="CLU_2704767_0_0_1"/>
<dbReference type="AlphaFoldDB" id="N1PBR4"/>
<organism evidence="1 2">
    <name type="scientific">Dothistroma septosporum (strain NZE10 / CBS 128990)</name>
    <name type="common">Red band needle blight fungus</name>
    <name type="synonym">Mycosphaerella pini</name>
    <dbReference type="NCBI Taxonomy" id="675120"/>
    <lineage>
        <taxon>Eukaryota</taxon>
        <taxon>Fungi</taxon>
        <taxon>Dikarya</taxon>
        <taxon>Ascomycota</taxon>
        <taxon>Pezizomycotina</taxon>
        <taxon>Dothideomycetes</taxon>
        <taxon>Dothideomycetidae</taxon>
        <taxon>Mycosphaerellales</taxon>
        <taxon>Mycosphaerellaceae</taxon>
        <taxon>Dothistroma</taxon>
    </lineage>
</organism>
<evidence type="ECO:0000313" key="1">
    <source>
        <dbReference type="EMBL" id="EME38391.1"/>
    </source>
</evidence>
<keyword evidence="2" id="KW-1185">Reference proteome</keyword>
<gene>
    <name evidence="1" type="ORF">DOTSEDRAFT_75811</name>
</gene>
<dbReference type="Proteomes" id="UP000016933">
    <property type="component" value="Unassembled WGS sequence"/>
</dbReference>
<accession>N1PBR4</accession>
<reference evidence="1 2" key="2">
    <citation type="journal article" date="2012" name="PLoS Pathog.">
        <title>Diverse lifestyles and strategies of plant pathogenesis encoded in the genomes of eighteen Dothideomycetes fungi.</title>
        <authorList>
            <person name="Ohm R.A."/>
            <person name="Feau N."/>
            <person name="Henrissat B."/>
            <person name="Schoch C.L."/>
            <person name="Horwitz B.A."/>
            <person name="Barry K.W."/>
            <person name="Condon B.J."/>
            <person name="Copeland A.C."/>
            <person name="Dhillon B."/>
            <person name="Glaser F."/>
            <person name="Hesse C.N."/>
            <person name="Kosti I."/>
            <person name="LaButti K."/>
            <person name="Lindquist E.A."/>
            <person name="Lucas S."/>
            <person name="Salamov A.A."/>
            <person name="Bradshaw R.E."/>
            <person name="Ciuffetti L."/>
            <person name="Hamelin R.C."/>
            <person name="Kema G.H.J."/>
            <person name="Lawrence C."/>
            <person name="Scott J.A."/>
            <person name="Spatafora J.W."/>
            <person name="Turgeon B.G."/>
            <person name="de Wit P.J.G.M."/>
            <person name="Zhong S."/>
            <person name="Goodwin S.B."/>
            <person name="Grigoriev I.V."/>
        </authorList>
    </citation>
    <scope>NUCLEOTIDE SEQUENCE [LARGE SCALE GENOMIC DNA]</scope>
    <source>
        <strain evidence="2">NZE10 / CBS 128990</strain>
    </source>
</reference>
<reference evidence="2" key="1">
    <citation type="journal article" date="2012" name="PLoS Genet.">
        <title>The genomes of the fungal plant pathogens Cladosporium fulvum and Dothistroma septosporum reveal adaptation to different hosts and lifestyles but also signatures of common ancestry.</title>
        <authorList>
            <person name="de Wit P.J.G.M."/>
            <person name="van der Burgt A."/>
            <person name="Oekmen B."/>
            <person name="Stergiopoulos I."/>
            <person name="Abd-Elsalam K.A."/>
            <person name="Aerts A.L."/>
            <person name="Bahkali A.H."/>
            <person name="Beenen H.G."/>
            <person name="Chettri P."/>
            <person name="Cox M.P."/>
            <person name="Datema E."/>
            <person name="de Vries R.P."/>
            <person name="Dhillon B."/>
            <person name="Ganley A.R."/>
            <person name="Griffiths S.A."/>
            <person name="Guo Y."/>
            <person name="Hamelin R.C."/>
            <person name="Henrissat B."/>
            <person name="Kabir M.S."/>
            <person name="Jashni M.K."/>
            <person name="Kema G."/>
            <person name="Klaubauf S."/>
            <person name="Lapidus A."/>
            <person name="Levasseur A."/>
            <person name="Lindquist E."/>
            <person name="Mehrabi R."/>
            <person name="Ohm R.A."/>
            <person name="Owen T.J."/>
            <person name="Salamov A."/>
            <person name="Schwelm A."/>
            <person name="Schijlen E."/>
            <person name="Sun H."/>
            <person name="van den Burg H.A."/>
            <person name="van Ham R.C.H.J."/>
            <person name="Zhang S."/>
            <person name="Goodwin S.B."/>
            <person name="Grigoriev I.V."/>
            <person name="Collemare J."/>
            <person name="Bradshaw R.E."/>
        </authorList>
    </citation>
    <scope>NUCLEOTIDE SEQUENCE [LARGE SCALE GENOMIC DNA]</scope>
    <source>
        <strain evidence="2">NZE10 / CBS 128990</strain>
    </source>
</reference>
<name>N1PBR4_DOTSN</name>
<dbReference type="EMBL" id="KB446547">
    <property type="protein sequence ID" value="EME38391.1"/>
    <property type="molecule type" value="Genomic_DNA"/>
</dbReference>
<dbReference type="OrthoDB" id="3565018at2759"/>
<evidence type="ECO:0000313" key="2">
    <source>
        <dbReference type="Proteomes" id="UP000016933"/>
    </source>
</evidence>
<protein>
    <submittedName>
        <fullName evidence="1">Uncharacterized protein</fullName>
    </submittedName>
</protein>
<proteinExistence type="predicted"/>
<sequence>MCGGISSTASRELAKMSRVMSVEYSLFQNSLEIVLKDAVDDHTLSALLDLEDSPVTWQDESIDHCVRRTLGRS</sequence>